<evidence type="ECO:0000256" key="2">
    <source>
        <dbReference type="ARBA" id="ARBA00022448"/>
    </source>
</evidence>
<feature type="transmembrane region" description="Helical" evidence="8">
    <location>
        <begin position="150"/>
        <end position="173"/>
    </location>
</feature>
<name>A0A4P6ZL29_9LACO</name>
<feature type="transmembrane region" description="Helical" evidence="8">
    <location>
        <begin position="356"/>
        <end position="378"/>
    </location>
</feature>
<accession>A0A4P6ZL29</accession>
<dbReference type="AlphaFoldDB" id="A0A4P6ZL29"/>
<feature type="transmembrane region" description="Helical" evidence="8">
    <location>
        <begin position="423"/>
        <end position="441"/>
    </location>
</feature>
<feature type="transmembrane region" description="Helical" evidence="8">
    <location>
        <begin position="116"/>
        <end position="138"/>
    </location>
</feature>
<keyword evidence="3" id="KW-1003">Cell membrane</keyword>
<evidence type="ECO:0000256" key="4">
    <source>
        <dbReference type="ARBA" id="ARBA00022692"/>
    </source>
</evidence>
<feature type="transmembrane region" description="Helical" evidence="8">
    <location>
        <begin position="399"/>
        <end position="417"/>
    </location>
</feature>
<dbReference type="EMBL" id="CP034726">
    <property type="protein sequence ID" value="QBP18237.1"/>
    <property type="molecule type" value="Genomic_DNA"/>
</dbReference>
<feature type="transmembrane region" description="Helical" evidence="8">
    <location>
        <begin position="45"/>
        <end position="62"/>
    </location>
</feature>
<dbReference type="Pfam" id="PF00324">
    <property type="entry name" value="AA_permease"/>
    <property type="match status" value="1"/>
</dbReference>
<evidence type="ECO:0000256" key="1">
    <source>
        <dbReference type="ARBA" id="ARBA00004651"/>
    </source>
</evidence>
<feature type="transmembrane region" description="Helical" evidence="8">
    <location>
        <begin position="280"/>
        <end position="309"/>
    </location>
</feature>
<gene>
    <name evidence="10" type="ORF">ELX58_03605</name>
</gene>
<dbReference type="FunFam" id="1.20.1740.10:FF:000001">
    <property type="entry name" value="Amino acid permease"/>
    <property type="match status" value="1"/>
</dbReference>
<evidence type="ECO:0000256" key="5">
    <source>
        <dbReference type="ARBA" id="ARBA00022970"/>
    </source>
</evidence>
<dbReference type="PROSITE" id="PS00218">
    <property type="entry name" value="AMINO_ACID_PERMEASE_1"/>
    <property type="match status" value="1"/>
</dbReference>
<evidence type="ECO:0000313" key="11">
    <source>
        <dbReference type="Proteomes" id="UP000294321"/>
    </source>
</evidence>
<dbReference type="PANTHER" id="PTHR43495:SF2">
    <property type="entry name" value="D-SERINE_D-ALANINE_GLYCINE TRANSPORTER"/>
    <property type="match status" value="1"/>
</dbReference>
<keyword evidence="5" id="KW-0029">Amino-acid transport</keyword>
<proteinExistence type="predicted"/>
<keyword evidence="2" id="KW-0813">Transport</keyword>
<evidence type="ECO:0000256" key="7">
    <source>
        <dbReference type="ARBA" id="ARBA00023136"/>
    </source>
</evidence>
<dbReference type="RefSeq" id="WP_133441798.1">
    <property type="nucleotide sequence ID" value="NZ_CP034726.1"/>
</dbReference>
<evidence type="ECO:0000259" key="9">
    <source>
        <dbReference type="Pfam" id="PF00324"/>
    </source>
</evidence>
<evidence type="ECO:0000256" key="3">
    <source>
        <dbReference type="ARBA" id="ARBA00022475"/>
    </source>
</evidence>
<organism evidence="10 11">
    <name type="scientific">Acetilactobacillus jinshanensis</name>
    <dbReference type="NCBI Taxonomy" id="1720083"/>
    <lineage>
        <taxon>Bacteria</taxon>
        <taxon>Bacillati</taxon>
        <taxon>Bacillota</taxon>
        <taxon>Bacilli</taxon>
        <taxon>Lactobacillales</taxon>
        <taxon>Lactobacillaceae</taxon>
        <taxon>Acetilactobacillus</taxon>
    </lineage>
</organism>
<dbReference type="PANTHER" id="PTHR43495">
    <property type="entry name" value="GABA PERMEASE"/>
    <property type="match status" value="1"/>
</dbReference>
<feature type="transmembrane region" description="Helical" evidence="8">
    <location>
        <begin position="242"/>
        <end position="260"/>
    </location>
</feature>
<comment type="subcellular location">
    <subcellularLocation>
        <location evidence="1">Cell membrane</location>
        <topology evidence="1">Multi-pass membrane protein</topology>
    </subcellularLocation>
</comment>
<keyword evidence="7 8" id="KW-0472">Membrane</keyword>
<feature type="transmembrane region" description="Helical" evidence="8">
    <location>
        <begin position="20"/>
        <end position="39"/>
    </location>
</feature>
<protein>
    <submittedName>
        <fullName evidence="10">Amino acid permease</fullName>
    </submittedName>
</protein>
<dbReference type="InterPro" id="IPR004841">
    <property type="entry name" value="AA-permease/SLC12A_dom"/>
</dbReference>
<dbReference type="GO" id="GO:0005886">
    <property type="term" value="C:plasma membrane"/>
    <property type="evidence" value="ECO:0007669"/>
    <property type="project" value="UniProtKB-SubCell"/>
</dbReference>
<feature type="transmembrane region" description="Helical" evidence="8">
    <location>
        <begin position="330"/>
        <end position="350"/>
    </location>
</feature>
<dbReference type="PIRSF" id="PIRSF006060">
    <property type="entry name" value="AA_transporter"/>
    <property type="match status" value="1"/>
</dbReference>
<dbReference type="InterPro" id="IPR004840">
    <property type="entry name" value="Amino_acid_permease_CS"/>
</dbReference>
<keyword evidence="11" id="KW-1185">Reference proteome</keyword>
<evidence type="ECO:0000313" key="10">
    <source>
        <dbReference type="EMBL" id="QBP18237.1"/>
    </source>
</evidence>
<feature type="transmembrane region" description="Helical" evidence="8">
    <location>
        <begin position="83"/>
        <end position="104"/>
    </location>
</feature>
<sequence>MNKHKGLARGLKSRHVELMALGGAIGTGLFLGAGQSIHFAGPSLIVAYLIAGLAFFFLMRALGELLMSDPNCSSYIEFIGKYLGHRTGFVAGWVYWFCWITMAMADVTATGLYMQFWFPGLPAWVTGLIVLAILFLINTSDVSIFGEAEFWFALIKIVAIVILIITGIVLVLFDVKTNAGHATPMNLVNHGFFAHGIKGFIMSFQMLTFSFTGIEMIGMTASETQNPEKELPKCINSVPTRILLFYVGSLLALMCIYPWNRISASTSPFVQVFSNLGIRSAAAIINFVVLTAALSSCNSGIYTTSRMVFSLTNRKTKLGRFFDSLSKHHVPMHAVILSIIGIAAAIPLNLMISKGAFTLITGMSTTCFLLIWILIVLTHLRYRKTNYKLGSFRIPWYPFSDYYTLAFMLFVVIVLLLQKSTLMALMDSLILLAILYAGKYISDYLKNKKVD</sequence>
<dbReference type="KEGG" id="lji:ELX58_03605"/>
<keyword evidence="4 8" id="KW-0812">Transmembrane</keyword>
<feature type="domain" description="Amino acid permease/ SLC12A" evidence="9">
    <location>
        <begin position="15"/>
        <end position="437"/>
    </location>
</feature>
<dbReference type="Proteomes" id="UP000294321">
    <property type="component" value="Chromosome"/>
</dbReference>
<keyword evidence="6 8" id="KW-1133">Transmembrane helix</keyword>
<dbReference type="Gene3D" id="1.20.1740.10">
    <property type="entry name" value="Amino acid/polyamine transporter I"/>
    <property type="match status" value="1"/>
</dbReference>
<dbReference type="GO" id="GO:0006865">
    <property type="term" value="P:amino acid transport"/>
    <property type="evidence" value="ECO:0007669"/>
    <property type="project" value="UniProtKB-KW"/>
</dbReference>
<evidence type="ECO:0000256" key="8">
    <source>
        <dbReference type="SAM" id="Phobius"/>
    </source>
</evidence>
<dbReference type="GO" id="GO:0055085">
    <property type="term" value="P:transmembrane transport"/>
    <property type="evidence" value="ECO:0007669"/>
    <property type="project" value="InterPro"/>
</dbReference>
<evidence type="ECO:0000256" key="6">
    <source>
        <dbReference type="ARBA" id="ARBA00022989"/>
    </source>
</evidence>
<reference evidence="11" key="1">
    <citation type="submission" date="2018-12" db="EMBL/GenBank/DDBJ databases">
        <title>A new species of lactobacillus.</title>
        <authorList>
            <person name="Jian Y."/>
            <person name="Xin L."/>
            <person name="Hong Z.J."/>
            <person name="Ming L.Z."/>
            <person name="Hong X.Z."/>
        </authorList>
    </citation>
    <scope>NUCLEOTIDE SEQUENCE [LARGE SCALE GENOMIC DNA]</scope>
    <source>
        <strain evidence="11">HSLZ-75</strain>
    </source>
</reference>
<feature type="transmembrane region" description="Helical" evidence="8">
    <location>
        <begin position="193"/>
        <end position="221"/>
    </location>
</feature>
<dbReference type="OrthoDB" id="9780162at2"/>